<dbReference type="Gene3D" id="1.20.1260.10">
    <property type="match status" value="1"/>
</dbReference>
<feature type="chain" id="PRO_5011966579" evidence="2">
    <location>
        <begin position="22"/>
        <end position="204"/>
    </location>
</feature>
<dbReference type="Proteomes" id="UP000192674">
    <property type="component" value="Unassembled WGS sequence"/>
</dbReference>
<feature type="compositionally biased region" description="Low complexity" evidence="1">
    <location>
        <begin position="19"/>
        <end position="30"/>
    </location>
</feature>
<dbReference type="InterPro" id="IPR012347">
    <property type="entry name" value="Ferritin-like"/>
</dbReference>
<evidence type="ECO:0000256" key="2">
    <source>
        <dbReference type="SAM" id="SignalP"/>
    </source>
</evidence>
<reference evidence="4 5" key="1">
    <citation type="submission" date="2017-04" db="EMBL/GenBank/DDBJ databases">
        <authorList>
            <person name="Afonso C.L."/>
            <person name="Miller P.J."/>
            <person name="Scott M.A."/>
            <person name="Spackman E."/>
            <person name="Goraichik I."/>
            <person name="Dimitrov K.M."/>
            <person name="Suarez D.L."/>
            <person name="Swayne D.E."/>
        </authorList>
    </citation>
    <scope>NUCLEOTIDE SEQUENCE [LARGE SCALE GENOMIC DNA]</scope>
    <source>
        <strain evidence="4 5">DSM 43828</strain>
    </source>
</reference>
<evidence type="ECO:0000256" key="1">
    <source>
        <dbReference type="SAM" id="MobiDB-lite"/>
    </source>
</evidence>
<dbReference type="InterPro" id="IPR005183">
    <property type="entry name" value="DUF305_CopM-like"/>
</dbReference>
<dbReference type="Pfam" id="PF03713">
    <property type="entry name" value="DUF305"/>
    <property type="match status" value="1"/>
</dbReference>
<feature type="signal peptide" evidence="2">
    <location>
        <begin position="1"/>
        <end position="21"/>
    </location>
</feature>
<proteinExistence type="predicted"/>
<dbReference type="EMBL" id="FWXV01000001">
    <property type="protein sequence ID" value="SMC58820.1"/>
    <property type="molecule type" value="Genomic_DNA"/>
</dbReference>
<dbReference type="RefSeq" id="WP_084424553.1">
    <property type="nucleotide sequence ID" value="NZ_FWXV01000001.1"/>
</dbReference>
<evidence type="ECO:0000259" key="3">
    <source>
        <dbReference type="Pfam" id="PF03713"/>
    </source>
</evidence>
<dbReference type="OrthoDB" id="26872at2"/>
<feature type="region of interest" description="Disordered" evidence="1">
    <location>
        <begin position="19"/>
        <end position="46"/>
    </location>
</feature>
<organism evidence="4 5">
    <name type="scientific">Kibdelosporangium aridum</name>
    <dbReference type="NCBI Taxonomy" id="2030"/>
    <lineage>
        <taxon>Bacteria</taxon>
        <taxon>Bacillati</taxon>
        <taxon>Actinomycetota</taxon>
        <taxon>Actinomycetes</taxon>
        <taxon>Pseudonocardiales</taxon>
        <taxon>Pseudonocardiaceae</taxon>
        <taxon>Kibdelosporangium</taxon>
    </lineage>
</organism>
<dbReference type="AlphaFoldDB" id="A0A1Y5WXZ5"/>
<gene>
    <name evidence="4" type="ORF">SAMN05661093_00732</name>
</gene>
<feature type="domain" description="DUF305" evidence="3">
    <location>
        <begin position="55"/>
        <end position="201"/>
    </location>
</feature>
<protein>
    <submittedName>
        <fullName evidence="4">Uncharacterized conserved protein, DUF305 family</fullName>
    </submittedName>
</protein>
<dbReference type="PANTHER" id="PTHR36933">
    <property type="entry name" value="SLL0788 PROTEIN"/>
    <property type="match status" value="1"/>
</dbReference>
<evidence type="ECO:0000313" key="4">
    <source>
        <dbReference type="EMBL" id="SMC58820.1"/>
    </source>
</evidence>
<sequence>MKRFYLAIAATVTLMAGAACSSSDPGSASPAVPPAQAPVDAGTKSASTGDFNDVDVMFLQMMIPHHEQGMQMVRLAATNAGRPEIKDLVSAIELTQADEAKNMTGWLQQWGKPTTVDPNADVHVNHGGLPATNPEVIAELARSSGAEFESKFLNLFTGHQGAAVEMAQREVKEGASQPVKELADRIVKSRSGQIQQMLTLLGQQ</sequence>
<keyword evidence="5" id="KW-1185">Reference proteome</keyword>
<dbReference type="PANTHER" id="PTHR36933:SF1">
    <property type="entry name" value="SLL0788 PROTEIN"/>
    <property type="match status" value="1"/>
</dbReference>
<evidence type="ECO:0000313" key="5">
    <source>
        <dbReference type="Proteomes" id="UP000192674"/>
    </source>
</evidence>
<dbReference type="PROSITE" id="PS51257">
    <property type="entry name" value="PROKAR_LIPOPROTEIN"/>
    <property type="match status" value="1"/>
</dbReference>
<keyword evidence="2" id="KW-0732">Signal</keyword>
<name>A0A1Y5WXZ5_KIBAR</name>
<accession>A0A1Y5WXZ5</accession>